<reference evidence="1 2" key="1">
    <citation type="submission" date="2013-10" db="EMBL/GenBank/DDBJ databases">
        <title>Antibiotic resistance diversity of beta-lactamase producers in the General Hospital Vienna.</title>
        <authorList>
            <person name="Barisic I."/>
            <person name="Mitteregger D."/>
            <person name="Hirschl A.M."/>
            <person name="Noehammer C."/>
            <person name="Wiesinger-Mayr H."/>
        </authorList>
    </citation>
    <scope>NUCLEOTIDE SEQUENCE [LARGE SCALE GENOMIC DNA]</scope>
    <source>
        <strain evidence="1 2">ISC7</strain>
    </source>
</reference>
<dbReference type="EMBL" id="CBWN010000004">
    <property type="protein sequence ID" value="CDL24391.1"/>
    <property type="molecule type" value="Genomic_DNA"/>
</dbReference>
<organism evidence="1 2">
    <name type="scientific">Escherichia coli ISC7</name>
    <dbReference type="NCBI Taxonomy" id="1432555"/>
    <lineage>
        <taxon>Bacteria</taxon>
        <taxon>Pseudomonadati</taxon>
        <taxon>Pseudomonadota</taxon>
        <taxon>Gammaproteobacteria</taxon>
        <taxon>Enterobacterales</taxon>
        <taxon>Enterobacteriaceae</taxon>
        <taxon>Escherichia</taxon>
    </lineage>
</organism>
<protein>
    <recommendedName>
        <fullName evidence="3">Mobilization protein</fullName>
    </recommendedName>
</protein>
<sequence length="51" mass="6149">MMHKIILLCDEMKIVTKRISDVYNEMDLIKDEIKIIKRIHKNKYPGSDLFK</sequence>
<dbReference type="EMBL" id="CBWN010000106">
    <property type="protein sequence ID" value="CDL27816.1"/>
    <property type="molecule type" value="Genomic_DNA"/>
</dbReference>
<evidence type="ECO:0000313" key="2">
    <source>
        <dbReference type="Proteomes" id="UP000019199"/>
    </source>
</evidence>
<dbReference type="EMBL" id="CBWN010000074">
    <property type="protein sequence ID" value="CDL26933.1"/>
    <property type="molecule type" value="Genomic_DNA"/>
</dbReference>
<dbReference type="EMBL" id="CBWN010000145">
    <property type="protein sequence ID" value="CDL29145.1"/>
    <property type="molecule type" value="Genomic_DNA"/>
</dbReference>
<proteinExistence type="predicted"/>
<comment type="caution">
    <text evidence="1">The sequence shown here is derived from an EMBL/GenBank/DDBJ whole genome shotgun (WGS) entry which is preliminary data.</text>
</comment>
<dbReference type="Proteomes" id="UP000019199">
    <property type="component" value="Unassembled WGS sequence"/>
</dbReference>
<evidence type="ECO:0008006" key="3">
    <source>
        <dbReference type="Google" id="ProtNLM"/>
    </source>
</evidence>
<evidence type="ECO:0000313" key="1">
    <source>
        <dbReference type="EMBL" id="CDL26933.1"/>
    </source>
</evidence>
<accession>W1EZS1</accession>
<name>W1EZS1_ECOLX</name>
<dbReference type="AlphaFoldDB" id="W1EZS1"/>